<sequence length="294" mass="32567">MRDEFESEPPSSQEAEGSKEDGFRKKEKKLKGDKKFDKGGKMSSKGGSLSAIYPCRDREMKELTGYGCGADSMMTKKVRQAVTTKALSGMRHSLRRATELESLLIFCLTKQSLTIRSRGSLVRVSREVARSEVDTARAILGQAYAAITNSEEILLAAIIKAWLLTSTRIQSGVKINVKHLVPYFGDTSDDENSRANSVHPRENDEDNDEIQELVANSWKNRKRYDSQRSGECILAPTSSASLANDDRDRLNHYCELGCASSLCSTISTINNPNVEAVEGCVKSCSLNVCTKYHH</sequence>
<keyword evidence="3" id="KW-1185">Reference proteome</keyword>
<protein>
    <submittedName>
        <fullName evidence="2">Uncharacterized protein</fullName>
    </submittedName>
</protein>
<gene>
    <name evidence="2" type="ORF">Syun_011288</name>
</gene>
<evidence type="ECO:0000256" key="1">
    <source>
        <dbReference type="SAM" id="MobiDB-lite"/>
    </source>
</evidence>
<accession>A0AAP0JYI0</accession>
<comment type="caution">
    <text evidence="2">The sequence shown here is derived from an EMBL/GenBank/DDBJ whole genome shotgun (WGS) entry which is preliminary data.</text>
</comment>
<feature type="region of interest" description="Disordered" evidence="1">
    <location>
        <begin position="1"/>
        <end position="50"/>
    </location>
</feature>
<name>A0AAP0JYI0_9MAGN</name>
<feature type="compositionally biased region" description="Low complexity" evidence="1">
    <location>
        <begin position="41"/>
        <end position="50"/>
    </location>
</feature>
<reference evidence="2 3" key="1">
    <citation type="submission" date="2024-01" db="EMBL/GenBank/DDBJ databases">
        <title>Genome assemblies of Stephania.</title>
        <authorList>
            <person name="Yang L."/>
        </authorList>
    </citation>
    <scope>NUCLEOTIDE SEQUENCE [LARGE SCALE GENOMIC DNA]</scope>
    <source>
        <strain evidence="2">YNDBR</strain>
        <tissue evidence="2">Leaf</tissue>
    </source>
</reference>
<organism evidence="2 3">
    <name type="scientific">Stephania yunnanensis</name>
    <dbReference type="NCBI Taxonomy" id="152371"/>
    <lineage>
        <taxon>Eukaryota</taxon>
        <taxon>Viridiplantae</taxon>
        <taxon>Streptophyta</taxon>
        <taxon>Embryophyta</taxon>
        <taxon>Tracheophyta</taxon>
        <taxon>Spermatophyta</taxon>
        <taxon>Magnoliopsida</taxon>
        <taxon>Ranunculales</taxon>
        <taxon>Menispermaceae</taxon>
        <taxon>Menispermoideae</taxon>
        <taxon>Cissampelideae</taxon>
        <taxon>Stephania</taxon>
    </lineage>
</organism>
<evidence type="ECO:0000313" key="2">
    <source>
        <dbReference type="EMBL" id="KAK9141888.1"/>
    </source>
</evidence>
<feature type="region of interest" description="Disordered" evidence="1">
    <location>
        <begin position="188"/>
        <end position="207"/>
    </location>
</feature>
<dbReference type="Proteomes" id="UP001420932">
    <property type="component" value="Unassembled WGS sequence"/>
</dbReference>
<dbReference type="EMBL" id="JBBNAF010000005">
    <property type="protein sequence ID" value="KAK9141888.1"/>
    <property type="molecule type" value="Genomic_DNA"/>
</dbReference>
<evidence type="ECO:0000313" key="3">
    <source>
        <dbReference type="Proteomes" id="UP001420932"/>
    </source>
</evidence>
<dbReference type="AlphaFoldDB" id="A0AAP0JYI0"/>
<proteinExistence type="predicted"/>